<sequence length="176" mass="19583">MSDSSHKFIKRNRPPRVHITYEDPYDAERKVELPFVMGVMADLSGNASSVEKPEMADRKFLDIDMDNFEQRMAAIDPGVRFNVEDRLSDSKSKLSVELHFKKMEDFGPASVARQVPSLAKLLGAREQLANLLRYMDGKADASDKIAALLKDPALMEALSQRLAKAEAPDTSEAPSS</sequence>
<gene>
    <name evidence="1" type="primary">tssB</name>
    <name evidence="1" type="ORF">KEC54_19685</name>
</gene>
<dbReference type="PIRSF" id="PIRSF028301">
    <property type="entry name" value="UCP028301"/>
    <property type="match status" value="1"/>
</dbReference>
<organism evidence="1 2">
    <name type="scientific">Methylorubrum extorquens</name>
    <name type="common">Methylobacterium dichloromethanicum</name>
    <name type="synonym">Methylobacterium extorquens</name>
    <dbReference type="NCBI Taxonomy" id="408"/>
    <lineage>
        <taxon>Bacteria</taxon>
        <taxon>Pseudomonadati</taxon>
        <taxon>Pseudomonadota</taxon>
        <taxon>Alphaproteobacteria</taxon>
        <taxon>Hyphomicrobiales</taxon>
        <taxon>Methylobacteriaceae</taxon>
        <taxon>Methylorubrum</taxon>
    </lineage>
</organism>
<name>A0AAX3WB30_METEX</name>
<evidence type="ECO:0000313" key="1">
    <source>
        <dbReference type="EMBL" id="WHQ68581.1"/>
    </source>
</evidence>
<dbReference type="EMBL" id="CP073633">
    <property type="protein sequence ID" value="WHQ68581.1"/>
    <property type="molecule type" value="Genomic_DNA"/>
</dbReference>
<evidence type="ECO:0000313" key="2">
    <source>
        <dbReference type="Proteomes" id="UP001223720"/>
    </source>
</evidence>
<accession>A0AAX3WB30</accession>
<dbReference type="NCBIfam" id="TIGR03358">
    <property type="entry name" value="VI_chp_5"/>
    <property type="match status" value="1"/>
</dbReference>
<proteinExistence type="predicted"/>
<dbReference type="Proteomes" id="UP001223720">
    <property type="component" value="Chromosome"/>
</dbReference>
<dbReference type="Pfam" id="PF05591">
    <property type="entry name" value="T6SS_VipA"/>
    <property type="match status" value="1"/>
</dbReference>
<dbReference type="PANTHER" id="PTHR35850">
    <property type="entry name" value="CYTOPLASMIC PROTEIN-RELATED"/>
    <property type="match status" value="1"/>
</dbReference>
<protein>
    <submittedName>
        <fullName evidence="1">Type VI secretion system contractile sheath small subunit</fullName>
    </submittedName>
</protein>
<dbReference type="InterPro" id="IPR008312">
    <property type="entry name" value="T6SS_TssB1"/>
</dbReference>
<dbReference type="PANTHER" id="PTHR35850:SF1">
    <property type="entry name" value="TYPE VI SECRETION SYSTEM SHEATH PROTEIN TSSB1"/>
    <property type="match status" value="1"/>
</dbReference>
<reference evidence="1" key="1">
    <citation type="journal article" date="2022" name="Biotechnol. Bioprocess Eng.">
        <title>Pan-genome Analysis Reveals Comparative Genomic Features of Central Metabolic Pathways in Methylorubrum extorquens.</title>
        <authorList>
            <person name="Lee G.M."/>
            <person name="Scott-Nevros Z.K."/>
            <person name="Lee S.-M."/>
            <person name="Kim D."/>
        </authorList>
    </citation>
    <scope>NUCLEOTIDE SEQUENCE</scope>
    <source>
        <strain evidence="1">ATCC 55366</strain>
    </source>
</reference>
<dbReference type="AlphaFoldDB" id="A0AAX3WB30"/>